<dbReference type="PANTHER" id="PTHR46523">
    <property type="entry name" value="DCTP PYROPHOSPHATASE 1"/>
    <property type="match status" value="1"/>
</dbReference>
<dbReference type="InterPro" id="IPR052555">
    <property type="entry name" value="dCTP_Pyrophosphatase"/>
</dbReference>
<gene>
    <name evidence="3" type="ORF">H9L10_07455</name>
</gene>
<evidence type="ECO:0000256" key="1">
    <source>
        <dbReference type="SAM" id="MobiDB-lite"/>
    </source>
</evidence>
<dbReference type="GO" id="GO:0005829">
    <property type="term" value="C:cytosol"/>
    <property type="evidence" value="ECO:0007669"/>
    <property type="project" value="TreeGrafter"/>
</dbReference>
<organism evidence="3 4">
    <name type="scientific">Phycicoccus endophyticus</name>
    <dbReference type="NCBI Taxonomy" id="1690220"/>
    <lineage>
        <taxon>Bacteria</taxon>
        <taxon>Bacillati</taxon>
        <taxon>Actinomycetota</taxon>
        <taxon>Actinomycetes</taxon>
        <taxon>Micrococcales</taxon>
        <taxon>Intrasporangiaceae</taxon>
        <taxon>Phycicoccus</taxon>
    </lineage>
</organism>
<evidence type="ECO:0000313" key="4">
    <source>
        <dbReference type="Proteomes" id="UP000515976"/>
    </source>
</evidence>
<name>A0A7G9R584_9MICO</name>
<proteinExistence type="predicted"/>
<protein>
    <submittedName>
        <fullName evidence="3">Nucleotide pyrophosphohydrolase</fullName>
    </submittedName>
</protein>
<keyword evidence="4" id="KW-1185">Reference proteome</keyword>
<dbReference type="PIRSF" id="PIRSF029826">
    <property type="entry name" value="UCP029826_pph"/>
    <property type="match status" value="1"/>
</dbReference>
<dbReference type="CDD" id="cd11537">
    <property type="entry name" value="NTP-PPase_RS21-C6_like"/>
    <property type="match status" value="1"/>
</dbReference>
<dbReference type="GO" id="GO:0006253">
    <property type="term" value="P:dCTP catabolic process"/>
    <property type="evidence" value="ECO:0007669"/>
    <property type="project" value="TreeGrafter"/>
</dbReference>
<sequence>MSDLETIRDAARAFREERDWEKFQDPKSVMLALVGEVGELAELMQWLPANEARARLREEPLRTRVADEMSDVIIYLVTLADKLDVDLGAAALTKIEKSAQKHPAAAVRGSAPSRGVR</sequence>
<reference evidence="3 4" key="1">
    <citation type="submission" date="2020-08" db="EMBL/GenBank/DDBJ databases">
        <title>Genome sequence of Phycicoccus endophyticus JCM 31784T.</title>
        <authorList>
            <person name="Hyun D.-W."/>
            <person name="Bae J.-W."/>
        </authorList>
    </citation>
    <scope>NUCLEOTIDE SEQUENCE [LARGE SCALE GENOMIC DNA]</scope>
    <source>
        <strain evidence="3 4">JCM 31784</strain>
    </source>
</reference>
<dbReference type="AlphaFoldDB" id="A0A7G9R584"/>
<feature type="region of interest" description="Disordered" evidence="1">
    <location>
        <begin position="98"/>
        <end position="117"/>
    </location>
</feature>
<evidence type="ECO:0000313" key="3">
    <source>
        <dbReference type="EMBL" id="QNN50759.1"/>
    </source>
</evidence>
<dbReference type="Proteomes" id="UP000515976">
    <property type="component" value="Chromosome"/>
</dbReference>
<evidence type="ECO:0000259" key="2">
    <source>
        <dbReference type="Pfam" id="PF03819"/>
    </source>
</evidence>
<dbReference type="KEGG" id="pei:H9L10_07455"/>
<dbReference type="InterPro" id="IPR025984">
    <property type="entry name" value="DCTPP"/>
</dbReference>
<dbReference type="EMBL" id="CP060712">
    <property type="protein sequence ID" value="QNN50759.1"/>
    <property type="molecule type" value="Genomic_DNA"/>
</dbReference>
<dbReference type="RefSeq" id="WP_166104385.1">
    <property type="nucleotide sequence ID" value="NZ_BMMY01000009.1"/>
</dbReference>
<dbReference type="SUPFAM" id="SSF101386">
    <property type="entry name" value="all-alpha NTP pyrophosphatases"/>
    <property type="match status" value="1"/>
</dbReference>
<dbReference type="Gene3D" id="1.10.287.1080">
    <property type="entry name" value="MazG-like"/>
    <property type="match status" value="1"/>
</dbReference>
<keyword evidence="3" id="KW-0378">Hydrolase</keyword>
<accession>A0A7G9R584</accession>
<dbReference type="PANTHER" id="PTHR46523:SF1">
    <property type="entry name" value="DCTP PYROPHOSPHATASE 1"/>
    <property type="match status" value="1"/>
</dbReference>
<dbReference type="GO" id="GO:0047840">
    <property type="term" value="F:dCTP diphosphatase activity"/>
    <property type="evidence" value="ECO:0007669"/>
    <property type="project" value="TreeGrafter"/>
</dbReference>
<dbReference type="InterPro" id="IPR004518">
    <property type="entry name" value="MazG-like_dom"/>
</dbReference>
<dbReference type="GO" id="GO:0042262">
    <property type="term" value="P:DNA protection"/>
    <property type="evidence" value="ECO:0007669"/>
    <property type="project" value="TreeGrafter"/>
</dbReference>
<dbReference type="Pfam" id="PF03819">
    <property type="entry name" value="MazG"/>
    <property type="match status" value="1"/>
</dbReference>
<feature type="domain" description="NTP pyrophosphohydrolase MazG-like" evidence="2">
    <location>
        <begin position="24"/>
        <end position="104"/>
    </location>
</feature>